<dbReference type="RefSeq" id="WP_023950393.1">
    <property type="nucleotide sequence ID" value="NZ_AYSV01000069.1"/>
</dbReference>
<evidence type="ECO:0000256" key="4">
    <source>
        <dbReference type="ARBA" id="ARBA00022840"/>
    </source>
</evidence>
<keyword evidence="5" id="KW-1278">Translocase</keyword>
<dbReference type="AlphaFoldDB" id="V8G873"/>
<keyword evidence="2" id="KW-0472">Membrane</keyword>
<dbReference type="SUPFAM" id="SSF52540">
    <property type="entry name" value="P-loop containing nucleoside triphosphate hydrolases"/>
    <property type="match status" value="1"/>
</dbReference>
<organism evidence="8 9">
    <name type="scientific">Pelistega indica</name>
    <dbReference type="NCBI Taxonomy" id="1414851"/>
    <lineage>
        <taxon>Bacteria</taxon>
        <taxon>Pseudomonadati</taxon>
        <taxon>Pseudomonadota</taxon>
        <taxon>Betaproteobacteria</taxon>
        <taxon>Burkholderiales</taxon>
        <taxon>Alcaligenaceae</taxon>
        <taxon>Pelistega</taxon>
    </lineage>
</organism>
<dbReference type="SMART" id="SM00382">
    <property type="entry name" value="AAA"/>
    <property type="match status" value="1"/>
</dbReference>
<evidence type="ECO:0000256" key="5">
    <source>
        <dbReference type="ARBA" id="ARBA00022967"/>
    </source>
</evidence>
<evidence type="ECO:0000256" key="3">
    <source>
        <dbReference type="ARBA" id="ARBA00022741"/>
    </source>
</evidence>
<dbReference type="Proteomes" id="UP000018766">
    <property type="component" value="Unassembled WGS sequence"/>
</dbReference>
<dbReference type="InterPro" id="IPR027417">
    <property type="entry name" value="P-loop_NTPase"/>
</dbReference>
<keyword evidence="1" id="KW-0813">Transport</keyword>
<evidence type="ECO:0000256" key="6">
    <source>
        <dbReference type="ARBA" id="ARBA00037066"/>
    </source>
</evidence>
<dbReference type="CDD" id="cd03214">
    <property type="entry name" value="ABC_Iron-Siderophores_B12_Hemin"/>
    <property type="match status" value="1"/>
</dbReference>
<comment type="caution">
    <text evidence="8">The sequence shown here is derived from an EMBL/GenBank/DDBJ whole genome shotgun (WGS) entry which is preliminary data.</text>
</comment>
<comment type="function">
    <text evidence="6">Part of the ABC transporter complex HmuTUV involved in hemin import. Responsible for energy coupling to the transport system.</text>
</comment>
<dbReference type="Gene3D" id="3.40.50.300">
    <property type="entry name" value="P-loop containing nucleotide triphosphate hydrolases"/>
    <property type="match status" value="1"/>
</dbReference>
<dbReference type="GO" id="GO:0005524">
    <property type="term" value="F:ATP binding"/>
    <property type="evidence" value="ECO:0007669"/>
    <property type="project" value="UniProtKB-KW"/>
</dbReference>
<evidence type="ECO:0000256" key="2">
    <source>
        <dbReference type="ARBA" id="ARBA00022475"/>
    </source>
</evidence>
<keyword evidence="4 8" id="KW-0067">ATP-binding</keyword>
<gene>
    <name evidence="8" type="ORF">V757_05030</name>
</gene>
<dbReference type="PANTHER" id="PTHR42794">
    <property type="entry name" value="HEMIN IMPORT ATP-BINDING PROTEIN HMUV"/>
    <property type="match status" value="1"/>
</dbReference>
<dbReference type="InterPro" id="IPR003439">
    <property type="entry name" value="ABC_transporter-like_ATP-bd"/>
</dbReference>
<feature type="domain" description="ABC transporter" evidence="7">
    <location>
        <begin position="13"/>
        <end position="259"/>
    </location>
</feature>
<evidence type="ECO:0000259" key="7">
    <source>
        <dbReference type="PROSITE" id="PS50893"/>
    </source>
</evidence>
<dbReference type="PROSITE" id="PS50893">
    <property type="entry name" value="ABC_TRANSPORTER_2"/>
    <property type="match status" value="1"/>
</dbReference>
<dbReference type="EMBL" id="AYSV01000069">
    <property type="protein sequence ID" value="ETD72306.1"/>
    <property type="molecule type" value="Genomic_DNA"/>
</dbReference>
<name>V8G873_9BURK</name>
<sequence length="289" mass="31690">MTMTTSSSPVLGLVAKNILVKHSSTRPVLDHVSLTIKNGEVVALLGANGAGKSTLSTIMAGDKITLPLLSGEVTLNSLNVLTSPASQLARCRSVLPQYPSLHFELSVHDVIEMGTYPFPELSVSERDKLILQACEWAEVSPLIDRIYQDLSGGEKQRIQFARILVQLFASLHITKNSPYCLLDEPTSSLDPKHQQSVLKCLKRLAHEFNIGILLVLHDVNLAALYCDRLALLAEGKLIAEGVPNQVLTTDNLEKTYGIRGQMIPHPLIPDKVLVVWGDSKQLMLESKML</sequence>
<proteinExistence type="predicted"/>
<keyword evidence="3" id="KW-0547">Nucleotide-binding</keyword>
<reference evidence="8 9" key="1">
    <citation type="submission" date="2013-11" db="EMBL/GenBank/DDBJ databases">
        <title>Genomic analysis of Pelistega sp. HM-7.</title>
        <authorList>
            <person name="Kumbhare S.V."/>
            <person name="Shetty S.A."/>
            <person name="Sharma O."/>
            <person name="Dhotre D.P."/>
        </authorList>
    </citation>
    <scope>NUCLEOTIDE SEQUENCE [LARGE SCALE GENOMIC DNA]</scope>
    <source>
        <strain evidence="8 9">HM-7</strain>
    </source>
</reference>
<dbReference type="InterPro" id="IPR017871">
    <property type="entry name" value="ABC_transporter-like_CS"/>
</dbReference>
<keyword evidence="9" id="KW-1185">Reference proteome</keyword>
<protein>
    <submittedName>
        <fullName evidence="8">Hemin ABC transporter ATP-binding protein</fullName>
    </submittedName>
</protein>
<keyword evidence="2" id="KW-1003">Cell membrane</keyword>
<dbReference type="PROSITE" id="PS00211">
    <property type="entry name" value="ABC_TRANSPORTER_1"/>
    <property type="match status" value="1"/>
</dbReference>
<evidence type="ECO:0000256" key="1">
    <source>
        <dbReference type="ARBA" id="ARBA00022448"/>
    </source>
</evidence>
<evidence type="ECO:0000313" key="8">
    <source>
        <dbReference type="EMBL" id="ETD72306.1"/>
    </source>
</evidence>
<accession>V8G873</accession>
<dbReference type="Pfam" id="PF00005">
    <property type="entry name" value="ABC_tran"/>
    <property type="match status" value="1"/>
</dbReference>
<dbReference type="PANTHER" id="PTHR42794:SF1">
    <property type="entry name" value="HEMIN IMPORT ATP-BINDING PROTEIN HMUV"/>
    <property type="match status" value="1"/>
</dbReference>
<dbReference type="GO" id="GO:0016887">
    <property type="term" value="F:ATP hydrolysis activity"/>
    <property type="evidence" value="ECO:0007669"/>
    <property type="project" value="InterPro"/>
</dbReference>
<dbReference type="InterPro" id="IPR003593">
    <property type="entry name" value="AAA+_ATPase"/>
</dbReference>
<evidence type="ECO:0000313" key="9">
    <source>
        <dbReference type="Proteomes" id="UP000018766"/>
    </source>
</evidence>